<evidence type="ECO:0000259" key="2">
    <source>
        <dbReference type="Pfam" id="PF15447"/>
    </source>
</evidence>
<dbReference type="Pfam" id="PF15447">
    <property type="entry name" value="NTS"/>
    <property type="match status" value="1"/>
</dbReference>
<evidence type="ECO:0000259" key="1">
    <source>
        <dbReference type="Pfam" id="PF05424"/>
    </source>
</evidence>
<dbReference type="OrthoDB" id="379270at2759"/>
<dbReference type="InterPro" id="IPR029210">
    <property type="entry name" value="PfEMP1_NTS"/>
</dbReference>
<feature type="non-terminal residue" evidence="3">
    <location>
        <position position="200"/>
    </location>
</feature>
<sequence length="200" mass="22107">MAPQGPRVGGTQDGAEKYKNAQDAKHLFDLIGQTVHSKVHDAAKQYVSELKGDLKEAKFEGKKISGSPPCNLDYTKLTNVTIGGGREYPCRNGTKERFLNTQGAECDYRKIRDSDKKNNSVGACAPLRRLHLCDKNLENISDYNNINNHTLLVDVCLAAQHEGQSINTHYQKYQAQYASSVSPSQICTMLARSFADIGDI</sequence>
<dbReference type="InterPro" id="IPR042202">
    <property type="entry name" value="Duffy-ag-bd_sf"/>
</dbReference>
<accession>A0A024W072</accession>
<proteinExistence type="predicted"/>
<gene>
    <name evidence="3" type="ORF">PFTANZ_04948</name>
</gene>
<name>A0A024W072_PLAFA</name>
<organism evidence="3 4">
    <name type="scientific">Plasmodium falciparum Tanzania</name>
    <name type="common">2000708</name>
    <dbReference type="NCBI Taxonomy" id="1036725"/>
    <lineage>
        <taxon>Eukaryota</taxon>
        <taxon>Sar</taxon>
        <taxon>Alveolata</taxon>
        <taxon>Apicomplexa</taxon>
        <taxon>Aconoidasida</taxon>
        <taxon>Haemosporida</taxon>
        <taxon>Plasmodiidae</taxon>
        <taxon>Plasmodium</taxon>
        <taxon>Plasmodium (Laverania)</taxon>
    </lineage>
</organism>
<dbReference type="Gene3D" id="1.20.1310.20">
    <property type="entry name" value="Duffy-antigen binding domain"/>
    <property type="match status" value="1"/>
</dbReference>
<dbReference type="GO" id="GO:0046789">
    <property type="term" value="F:host cell surface receptor binding"/>
    <property type="evidence" value="ECO:0007669"/>
    <property type="project" value="InterPro"/>
</dbReference>
<dbReference type="AlphaFoldDB" id="A0A024W072"/>
<dbReference type="Pfam" id="PF05424">
    <property type="entry name" value="Duffy_binding"/>
    <property type="match status" value="1"/>
</dbReference>
<feature type="domain" description="Duffy-antigen binding" evidence="1">
    <location>
        <begin position="122"/>
        <end position="200"/>
    </location>
</feature>
<reference evidence="3 4" key="2">
    <citation type="submission" date="2013-02" db="EMBL/GenBank/DDBJ databases">
        <title>The Genome Sequence of Plasmodium falciparum Tanzania (2000708).</title>
        <authorList>
            <consortium name="The Broad Institute Genome Sequencing Platform"/>
            <consortium name="The Broad Institute Genome Sequencing Center for Infectious Disease"/>
            <person name="Neafsey D."/>
            <person name="Cheeseman I."/>
            <person name="Volkman S."/>
            <person name="Adams J."/>
            <person name="Walker B."/>
            <person name="Young S.K."/>
            <person name="Zeng Q."/>
            <person name="Gargeya S."/>
            <person name="Fitzgerald M."/>
            <person name="Haas B."/>
            <person name="Abouelleil A."/>
            <person name="Alvarado L."/>
            <person name="Arachchi H.M."/>
            <person name="Berlin A.M."/>
            <person name="Chapman S.B."/>
            <person name="Dewar J."/>
            <person name="Goldberg J."/>
            <person name="Griggs A."/>
            <person name="Gujja S."/>
            <person name="Hansen M."/>
            <person name="Howarth C."/>
            <person name="Imamovic A."/>
            <person name="Larimer J."/>
            <person name="McCowan C."/>
            <person name="Murphy C."/>
            <person name="Neiman D."/>
            <person name="Pearson M."/>
            <person name="Priest M."/>
            <person name="Roberts A."/>
            <person name="Saif S."/>
            <person name="Shea T."/>
            <person name="Sisk P."/>
            <person name="Sykes S."/>
            <person name="Wortman J."/>
            <person name="Nusbaum C."/>
            <person name="Birren B."/>
        </authorList>
    </citation>
    <scope>NUCLEOTIDE SEQUENCE [LARGE SCALE GENOMIC DNA]</scope>
    <source>
        <strain evidence="4">Tanzania (2000708)</strain>
    </source>
</reference>
<dbReference type="GO" id="GO:0016020">
    <property type="term" value="C:membrane"/>
    <property type="evidence" value="ECO:0007669"/>
    <property type="project" value="InterPro"/>
</dbReference>
<dbReference type="Proteomes" id="UP000030708">
    <property type="component" value="Unassembled WGS sequence"/>
</dbReference>
<dbReference type="SUPFAM" id="SSF140924">
    <property type="entry name" value="Duffy binding domain-like"/>
    <property type="match status" value="1"/>
</dbReference>
<dbReference type="InterPro" id="IPR008602">
    <property type="entry name" value="Duffy-antigen-binding"/>
</dbReference>
<protein>
    <submittedName>
        <fullName evidence="3">Uncharacterized protein</fullName>
    </submittedName>
</protein>
<evidence type="ECO:0000313" key="4">
    <source>
        <dbReference type="Proteomes" id="UP000030708"/>
    </source>
</evidence>
<evidence type="ECO:0000313" key="3">
    <source>
        <dbReference type="EMBL" id="ETW34344.1"/>
    </source>
</evidence>
<feature type="domain" description="Plasmodium falciparum erythrocyte membrane protein-1 N-terminal segment" evidence="2">
    <location>
        <begin position="23"/>
        <end position="58"/>
    </location>
</feature>
<dbReference type="EMBL" id="KI926528">
    <property type="protein sequence ID" value="ETW34344.1"/>
    <property type="molecule type" value="Genomic_DNA"/>
</dbReference>
<reference evidence="3 4" key="1">
    <citation type="submission" date="2013-02" db="EMBL/GenBank/DDBJ databases">
        <title>The Genome Annotation of Plasmodium falciparum Tanzania (2000708).</title>
        <authorList>
            <consortium name="The Broad Institute Genome Sequencing Platform"/>
            <consortium name="The Broad Institute Genome Sequencing Center for Infectious Disease"/>
            <person name="Neafsey D."/>
            <person name="Hoffman S."/>
            <person name="Volkman S."/>
            <person name="Rosenthal P."/>
            <person name="Walker B."/>
            <person name="Young S.K."/>
            <person name="Zeng Q."/>
            <person name="Gargeya S."/>
            <person name="Fitzgerald M."/>
            <person name="Haas B."/>
            <person name="Abouelleil A."/>
            <person name="Allen A.W."/>
            <person name="Alvarado L."/>
            <person name="Arachchi H.M."/>
            <person name="Berlin A.M."/>
            <person name="Chapman S.B."/>
            <person name="Gainer-Dewar J."/>
            <person name="Goldberg J."/>
            <person name="Griggs A."/>
            <person name="Gujja S."/>
            <person name="Hansen M."/>
            <person name="Howarth C."/>
            <person name="Imamovic A."/>
            <person name="Ireland A."/>
            <person name="Larimer J."/>
            <person name="McCowan C."/>
            <person name="Murphy C."/>
            <person name="Pearson M."/>
            <person name="Poon T.W."/>
            <person name="Priest M."/>
            <person name="Roberts A."/>
            <person name="Saif S."/>
            <person name="Shea T."/>
            <person name="Sisk P."/>
            <person name="Sykes S."/>
            <person name="Wortman J."/>
            <person name="Nusbaum C."/>
            <person name="Birren B."/>
        </authorList>
    </citation>
    <scope>NUCLEOTIDE SEQUENCE [LARGE SCALE GENOMIC DNA]</scope>
    <source>
        <strain evidence="4">Tanzania (2000708)</strain>
    </source>
</reference>